<comment type="caution">
    <text evidence="3">The sequence shown here is derived from an EMBL/GenBank/DDBJ whole genome shotgun (WGS) entry which is preliminary data.</text>
</comment>
<protein>
    <submittedName>
        <fullName evidence="3">MBL fold metallo-hydrolase</fullName>
    </submittedName>
</protein>
<dbReference type="InterPro" id="IPR036866">
    <property type="entry name" value="RibonucZ/Hydroxyglut_hydro"/>
</dbReference>
<dbReference type="CDD" id="cd07724">
    <property type="entry name" value="POD-like_MBL-fold"/>
    <property type="match status" value="1"/>
</dbReference>
<gene>
    <name evidence="3" type="ORF">M2650_12320</name>
</gene>
<keyword evidence="1" id="KW-0479">Metal-binding</keyword>
<evidence type="ECO:0000313" key="3">
    <source>
        <dbReference type="EMBL" id="MCL1635406.1"/>
    </source>
</evidence>
<keyword evidence="4" id="KW-1185">Reference proteome</keyword>
<dbReference type="InterPro" id="IPR001279">
    <property type="entry name" value="Metallo-B-lactamas"/>
</dbReference>
<feature type="domain" description="Metallo-beta-lactamase" evidence="2">
    <location>
        <begin position="14"/>
        <end position="205"/>
    </location>
</feature>
<evidence type="ECO:0000313" key="4">
    <source>
        <dbReference type="Proteomes" id="UP001431217"/>
    </source>
</evidence>
<dbReference type="PANTHER" id="PTHR43084:SF1">
    <property type="entry name" value="PERSULFIDE DIOXYGENASE ETHE1, MITOCHONDRIAL"/>
    <property type="match status" value="1"/>
</dbReference>
<dbReference type="Pfam" id="PF00753">
    <property type="entry name" value="Lactamase_B"/>
    <property type="match status" value="1"/>
</dbReference>
<evidence type="ECO:0000256" key="1">
    <source>
        <dbReference type="ARBA" id="ARBA00022723"/>
    </source>
</evidence>
<name>A0ABT0MKK0_9GAMM</name>
<evidence type="ECO:0000259" key="2">
    <source>
        <dbReference type="SMART" id="SM00849"/>
    </source>
</evidence>
<organism evidence="3 4">
    <name type="scientific">Luteimonas galliterrae</name>
    <dbReference type="NCBI Taxonomy" id="2940486"/>
    <lineage>
        <taxon>Bacteria</taxon>
        <taxon>Pseudomonadati</taxon>
        <taxon>Pseudomonadota</taxon>
        <taxon>Gammaproteobacteria</taxon>
        <taxon>Lysobacterales</taxon>
        <taxon>Lysobacteraceae</taxon>
        <taxon>Luteimonas</taxon>
    </lineage>
</organism>
<dbReference type="RefSeq" id="WP_249474892.1">
    <property type="nucleotide sequence ID" value="NZ_JAMBEP010000002.1"/>
</dbReference>
<dbReference type="EMBL" id="JAMBEP010000002">
    <property type="protein sequence ID" value="MCL1635406.1"/>
    <property type="molecule type" value="Genomic_DNA"/>
</dbReference>
<accession>A0ABT0MKK0</accession>
<dbReference type="InterPro" id="IPR044528">
    <property type="entry name" value="POD-like_MBL-fold"/>
</dbReference>
<dbReference type="SUPFAM" id="SSF56281">
    <property type="entry name" value="Metallo-hydrolase/oxidoreductase"/>
    <property type="match status" value="1"/>
</dbReference>
<proteinExistence type="predicted"/>
<sequence>MSPIVHPHHHAGTGTWSYVVADPDSREAAIIDPVLDYEAASGRTSTASAEALLQDVREHGYRVRWLLETHAHADHLSAAHWLKRQFPDAVLAIGDGIRTVQETFRPIFNLGASFATDGSQFDRLFAADEIFSIGGLRARVIPVPGHTSDSSAYLIGDALFTGDSLFMPDAGSARCDFPGGSAATLYRSIQRLFELPDGTRVFVCHDYGPGGRAVACETTIGEQKRANIHVGNGASEADFVKLRLARDATLPMPALIIPAVQTNIRAGALPAAEDNGVRYLKVPLDKL</sequence>
<dbReference type="PANTHER" id="PTHR43084">
    <property type="entry name" value="PERSULFIDE DIOXYGENASE ETHE1"/>
    <property type="match status" value="1"/>
</dbReference>
<dbReference type="SMART" id="SM00849">
    <property type="entry name" value="Lactamase_B"/>
    <property type="match status" value="1"/>
</dbReference>
<dbReference type="Gene3D" id="3.60.15.10">
    <property type="entry name" value="Ribonuclease Z/Hydroxyacylglutathione hydrolase-like"/>
    <property type="match status" value="1"/>
</dbReference>
<dbReference type="Proteomes" id="UP001431217">
    <property type="component" value="Unassembled WGS sequence"/>
</dbReference>
<reference evidence="3 4" key="1">
    <citation type="submission" date="2022-05" db="EMBL/GenBank/DDBJ databases">
        <title>Luteimonas sp. SX5, whole genome shotgun sequencing project.</title>
        <authorList>
            <person name="Zhao G."/>
            <person name="Shen L."/>
        </authorList>
    </citation>
    <scope>NUCLEOTIDE SEQUENCE [LARGE SCALE GENOMIC DNA]</scope>
    <source>
        <strain evidence="3 4">SX5</strain>
    </source>
</reference>
<dbReference type="InterPro" id="IPR051682">
    <property type="entry name" value="Mito_Persulfide_Diox"/>
</dbReference>